<reference evidence="1 2" key="1">
    <citation type="submission" date="2018-06" db="EMBL/GenBank/DDBJ databases">
        <authorList>
            <consortium name="Pathogen Informatics"/>
            <person name="Doyle S."/>
        </authorList>
    </citation>
    <scope>NUCLEOTIDE SEQUENCE [LARGE SCALE GENOMIC DNA]</scope>
    <source>
        <strain evidence="1 2">NCTC11661</strain>
    </source>
</reference>
<accession>A0A380ZUQ1</accession>
<dbReference type="EMBL" id="UFTJ01000003">
    <property type="protein sequence ID" value="SUV52724.1"/>
    <property type="molecule type" value="Genomic_DNA"/>
</dbReference>
<dbReference type="AlphaFoldDB" id="A0A380ZUQ1"/>
<evidence type="ECO:0000313" key="1">
    <source>
        <dbReference type="EMBL" id="SUV52724.1"/>
    </source>
</evidence>
<dbReference type="Proteomes" id="UP000255515">
    <property type="component" value="Unassembled WGS sequence"/>
</dbReference>
<sequence length="174" mass="20466">MIPAVDKKFEEFDVENFNKSRIDFETETDHTIYTSANSGYSIVCFYKSNNFSYIKNYFPSRNIQNKGIRFNNGSQIGIWYHYDESGKLIKEEDTDIGYDFGPMEVLRYCKKNGISLPKGYQEYGFHTRVLKLEREGKKVWKIFYPIKSDLMKEIVLDGKTGKELEIKFKPIKNS</sequence>
<organism evidence="1 2">
    <name type="scientific">Bergeyella zoohelcum</name>
    <dbReference type="NCBI Taxonomy" id="1015"/>
    <lineage>
        <taxon>Bacteria</taxon>
        <taxon>Pseudomonadati</taxon>
        <taxon>Bacteroidota</taxon>
        <taxon>Flavobacteriia</taxon>
        <taxon>Flavobacteriales</taxon>
        <taxon>Weeksellaceae</taxon>
        <taxon>Bergeyella</taxon>
    </lineage>
</organism>
<evidence type="ECO:0008006" key="3">
    <source>
        <dbReference type="Google" id="ProtNLM"/>
    </source>
</evidence>
<evidence type="ECO:0000313" key="2">
    <source>
        <dbReference type="Proteomes" id="UP000255515"/>
    </source>
</evidence>
<protein>
    <recommendedName>
        <fullName evidence="3">MORN repeat variant</fullName>
    </recommendedName>
</protein>
<proteinExistence type="predicted"/>
<name>A0A380ZUQ1_9FLAO</name>
<dbReference type="RefSeq" id="WP_115644276.1">
    <property type="nucleotide sequence ID" value="NZ_UFTJ01000003.1"/>
</dbReference>
<gene>
    <name evidence="1" type="ORF">NCTC11661_01866</name>
</gene>